<evidence type="ECO:0000259" key="1">
    <source>
        <dbReference type="Pfam" id="PF19289"/>
    </source>
</evidence>
<feature type="domain" description="Metalloprotease TldD/E C-terminal" evidence="1">
    <location>
        <begin position="241"/>
        <end position="456"/>
    </location>
</feature>
<evidence type="ECO:0000313" key="2">
    <source>
        <dbReference type="EMBL" id="UYP48198.1"/>
    </source>
</evidence>
<dbReference type="InterPro" id="IPR035068">
    <property type="entry name" value="TldD/PmbA_N"/>
</dbReference>
<reference evidence="2" key="1">
    <citation type="submission" date="2022-09" db="EMBL/GenBank/DDBJ databases">
        <title>Actin cytoskeleton and complex cell architecture in an #Asgard archaeon.</title>
        <authorList>
            <person name="Ponce Toledo R.I."/>
            <person name="Schleper C."/>
            <person name="Rodrigues Oliveira T."/>
            <person name="Wollweber F."/>
            <person name="Xu J."/>
            <person name="Rittmann S."/>
            <person name="Klingl A."/>
            <person name="Pilhofer M."/>
        </authorList>
    </citation>
    <scope>NUCLEOTIDE SEQUENCE</scope>
    <source>
        <strain evidence="2">B-35</strain>
    </source>
</reference>
<gene>
    <name evidence="2" type="ORF">NEF87_004483</name>
</gene>
<sequence length="458" mass="51594">MSQNEMDSKYNSIETVANLVKSEISKAGIPKYDIYLLDERVNGIYFRKTTIAEQTNYHNISYFIRVFEDKGPENMGIGVVQLNSIRSEDIQKAIEYAQTIAKMNNGPKYDLVAPGKNYPNPVTFDKNVWYHPEEFLNEKSLELRQGLTELIPAVPNFGTLRTYRKQKMLVNSAGLHKLKRSTNFGYEFSFKAMKAGRMAEYWPSGYIKSAQDLKFLERIPEWASRARDALRATPPPYEPSIDVIFAPSIVRSALLATVGYSASAQALFERYSRFKKDKIVASENFTLVDDGLIEGGLGTSAWDSEGNPKQRTPIIENGVMTNFLFDQKFATLLNEYSTGNAQRKPSKGGDMTIEFNNLVVNPGDQSLKEIVANSKKALLLIKFPWIHPNSITGDFGASIDNAYMIENGKMTRPIRGGSVSGNIYEMLKNIDAISKETRTVMNSKVPYIKFKNLHLSSK</sequence>
<accession>A0ABY6HXT9</accession>
<protein>
    <recommendedName>
        <fullName evidence="1">Metalloprotease TldD/E C-terminal domain-containing protein</fullName>
    </recommendedName>
</protein>
<dbReference type="Proteomes" id="UP001208689">
    <property type="component" value="Chromosome"/>
</dbReference>
<dbReference type="PANTHER" id="PTHR43421">
    <property type="entry name" value="METALLOPROTEASE PMBA"/>
    <property type="match status" value="1"/>
</dbReference>
<name>A0ABY6HXT9_9ARCH</name>
<proteinExistence type="predicted"/>
<dbReference type="InterPro" id="IPR036059">
    <property type="entry name" value="TldD/PmbA_sf"/>
</dbReference>
<dbReference type="Pfam" id="PF19289">
    <property type="entry name" value="PmbA_TldD_3rd"/>
    <property type="match status" value="1"/>
</dbReference>
<dbReference type="InterPro" id="IPR045569">
    <property type="entry name" value="Metalloprtase-TldD/E_C"/>
</dbReference>
<dbReference type="PANTHER" id="PTHR43421:SF1">
    <property type="entry name" value="METALLOPROTEASE PMBA"/>
    <property type="match status" value="1"/>
</dbReference>
<dbReference type="SUPFAM" id="SSF111283">
    <property type="entry name" value="Putative modulator of DNA gyrase, PmbA/TldD"/>
    <property type="match status" value="1"/>
</dbReference>
<keyword evidence="3" id="KW-1185">Reference proteome</keyword>
<evidence type="ECO:0000313" key="3">
    <source>
        <dbReference type="Proteomes" id="UP001208689"/>
    </source>
</evidence>
<dbReference type="Gene3D" id="3.30.2290.10">
    <property type="entry name" value="PmbA/TldD superfamily"/>
    <property type="match status" value="1"/>
</dbReference>
<dbReference type="InterPro" id="IPR047657">
    <property type="entry name" value="PmbA"/>
</dbReference>
<dbReference type="EMBL" id="CP104013">
    <property type="protein sequence ID" value="UYP48198.1"/>
    <property type="molecule type" value="Genomic_DNA"/>
</dbReference>
<organism evidence="2 3">
    <name type="scientific">Candidatus Lokiarchaeum ossiferum</name>
    <dbReference type="NCBI Taxonomy" id="2951803"/>
    <lineage>
        <taxon>Archaea</taxon>
        <taxon>Promethearchaeati</taxon>
        <taxon>Promethearchaeota</taxon>
        <taxon>Promethearchaeia</taxon>
        <taxon>Promethearchaeales</taxon>
        <taxon>Promethearchaeaceae</taxon>
        <taxon>Candidatus Lokiarchaeum</taxon>
    </lineage>
</organism>